<dbReference type="AlphaFoldDB" id="A0AA88D9B0"/>
<dbReference type="EMBL" id="BTGU01000026">
    <property type="protein sequence ID" value="GMN47876.1"/>
    <property type="molecule type" value="Genomic_DNA"/>
</dbReference>
<gene>
    <name evidence="2" type="ORF">TIFTF001_017055</name>
</gene>
<feature type="compositionally biased region" description="Acidic residues" evidence="1">
    <location>
        <begin position="94"/>
        <end position="114"/>
    </location>
</feature>
<dbReference type="Proteomes" id="UP001187192">
    <property type="component" value="Unassembled WGS sequence"/>
</dbReference>
<protein>
    <submittedName>
        <fullName evidence="2">Uncharacterized protein</fullName>
    </submittedName>
</protein>
<name>A0AA88D9B0_FICCA</name>
<feature type="region of interest" description="Disordered" evidence="1">
    <location>
        <begin position="92"/>
        <end position="124"/>
    </location>
</feature>
<organism evidence="2 3">
    <name type="scientific">Ficus carica</name>
    <name type="common">Common fig</name>
    <dbReference type="NCBI Taxonomy" id="3494"/>
    <lineage>
        <taxon>Eukaryota</taxon>
        <taxon>Viridiplantae</taxon>
        <taxon>Streptophyta</taxon>
        <taxon>Embryophyta</taxon>
        <taxon>Tracheophyta</taxon>
        <taxon>Spermatophyta</taxon>
        <taxon>Magnoliopsida</taxon>
        <taxon>eudicotyledons</taxon>
        <taxon>Gunneridae</taxon>
        <taxon>Pentapetalae</taxon>
        <taxon>rosids</taxon>
        <taxon>fabids</taxon>
        <taxon>Rosales</taxon>
        <taxon>Moraceae</taxon>
        <taxon>Ficeae</taxon>
        <taxon>Ficus</taxon>
    </lineage>
</organism>
<evidence type="ECO:0000313" key="3">
    <source>
        <dbReference type="Proteomes" id="UP001187192"/>
    </source>
</evidence>
<reference evidence="2" key="1">
    <citation type="submission" date="2023-07" db="EMBL/GenBank/DDBJ databases">
        <title>draft genome sequence of fig (Ficus carica).</title>
        <authorList>
            <person name="Takahashi T."/>
            <person name="Nishimura K."/>
        </authorList>
    </citation>
    <scope>NUCLEOTIDE SEQUENCE</scope>
</reference>
<accession>A0AA88D9B0</accession>
<sequence length="267" mass="30257">MFLGGEKASHLHFFLPSFHPPPNPSSTPVPIAGHPSYSSSINAQKSLLKQYIGARDVGVMPFAFDAAAIFVTADGHVTAAIPTSKVRIKIIEDSREDEGDEEDCRENSSDEEVDKEDHEVSRTVLTSELRDSPPLILSEYFSAKVIVRLRMTILADVHKWLTEEDKTVFRKYHQLGHLIDLPIRGEFSCALAHNLLLRKTVCGGLPKDEIKAQEEKNELKWPRKKRVLLEDVAKKLKELSVKNVRTKDRIWAFEVMLKLCEMMAKKL</sequence>
<proteinExistence type="predicted"/>
<evidence type="ECO:0000256" key="1">
    <source>
        <dbReference type="SAM" id="MobiDB-lite"/>
    </source>
</evidence>
<evidence type="ECO:0000313" key="2">
    <source>
        <dbReference type="EMBL" id="GMN47876.1"/>
    </source>
</evidence>
<comment type="caution">
    <text evidence="2">The sequence shown here is derived from an EMBL/GenBank/DDBJ whole genome shotgun (WGS) entry which is preliminary data.</text>
</comment>
<keyword evidence="3" id="KW-1185">Reference proteome</keyword>
<feature type="non-terminal residue" evidence="2">
    <location>
        <position position="267"/>
    </location>
</feature>